<dbReference type="InterPro" id="IPR008927">
    <property type="entry name" value="6-PGluconate_DH-like_C_sf"/>
</dbReference>
<dbReference type="GO" id="GO:0008442">
    <property type="term" value="F:3-hydroxyisobutyrate dehydrogenase activity"/>
    <property type="evidence" value="ECO:0007669"/>
    <property type="project" value="TreeGrafter"/>
</dbReference>
<protein>
    <recommendedName>
        <fullName evidence="3">6-phosphogluconate dehydrogenase</fullName>
    </recommendedName>
</protein>
<evidence type="ECO:0008006" key="3">
    <source>
        <dbReference type="Google" id="ProtNLM"/>
    </source>
</evidence>
<dbReference type="AlphaFoldDB" id="A0A5N5WVY5"/>
<accession>A0A5N5WVY5</accession>
<dbReference type="InterPro" id="IPR013328">
    <property type="entry name" value="6PGD_dom2"/>
</dbReference>
<name>A0A5N5WVY5_9EURO</name>
<dbReference type="SUPFAM" id="SSF48179">
    <property type="entry name" value="6-phosphogluconate dehydrogenase C-terminal domain-like"/>
    <property type="match status" value="1"/>
</dbReference>
<dbReference type="GO" id="GO:0005739">
    <property type="term" value="C:mitochondrion"/>
    <property type="evidence" value="ECO:0007669"/>
    <property type="project" value="TreeGrafter"/>
</dbReference>
<proteinExistence type="predicted"/>
<dbReference type="PANTHER" id="PTHR22981:SF81">
    <property type="entry name" value="DEHYDROGENASE, PUTATIVE-RELATED"/>
    <property type="match status" value="1"/>
</dbReference>
<dbReference type="Proteomes" id="UP000326565">
    <property type="component" value="Unassembled WGS sequence"/>
</dbReference>
<organism evidence="1 2">
    <name type="scientific">Aspergillus leporis</name>
    <dbReference type="NCBI Taxonomy" id="41062"/>
    <lineage>
        <taxon>Eukaryota</taxon>
        <taxon>Fungi</taxon>
        <taxon>Dikarya</taxon>
        <taxon>Ascomycota</taxon>
        <taxon>Pezizomycotina</taxon>
        <taxon>Eurotiomycetes</taxon>
        <taxon>Eurotiomycetidae</taxon>
        <taxon>Eurotiales</taxon>
        <taxon>Aspergillaceae</taxon>
        <taxon>Aspergillus</taxon>
        <taxon>Aspergillus subgen. Circumdati</taxon>
    </lineage>
</organism>
<gene>
    <name evidence="1" type="ORF">BDV29DRAFT_158303</name>
</gene>
<dbReference type="Gene3D" id="1.10.1040.10">
    <property type="entry name" value="N-(1-d-carboxylethyl)-l-norvaline Dehydrogenase, domain 2"/>
    <property type="match status" value="1"/>
</dbReference>
<evidence type="ECO:0000313" key="2">
    <source>
        <dbReference type="Proteomes" id="UP000326565"/>
    </source>
</evidence>
<sequence length="267" mass="28311">MTTDTAHLGSIGLGVIGYGMASNLGKKLPLSSNFYIYGINAVTRQRSIDDYTCYGPIIVGGSAKDLASKCRPLLSSLHTGPDMRKVFLGPENGNAAPWKLKAPKRSDGRFIDAGLGTFVDTTVSGGVPAMSPQPTDADVSGKRVFETLSLVGQPEKIQFCGKLGMGQVAKIAHSYVSWANNLVATEDMAIGMKYGIDKKMLWSCTMDGTANSWVMGLEQPVPGIDLAIAIDAAKRVGIIPSAGVVAIEAFWKVDQDPRTQVNAALSK</sequence>
<reference evidence="1 2" key="1">
    <citation type="submission" date="2019-04" db="EMBL/GenBank/DDBJ databases">
        <title>Friends and foes A comparative genomics study of 23 Aspergillus species from section Flavi.</title>
        <authorList>
            <consortium name="DOE Joint Genome Institute"/>
            <person name="Kjaerbolling I."/>
            <person name="Vesth T."/>
            <person name="Frisvad J.C."/>
            <person name="Nybo J.L."/>
            <person name="Theobald S."/>
            <person name="Kildgaard S."/>
            <person name="Isbrandt T."/>
            <person name="Kuo A."/>
            <person name="Sato A."/>
            <person name="Lyhne E.K."/>
            <person name="Kogle M.E."/>
            <person name="Wiebenga A."/>
            <person name="Kun R.S."/>
            <person name="Lubbers R.J."/>
            <person name="Makela M.R."/>
            <person name="Barry K."/>
            <person name="Chovatia M."/>
            <person name="Clum A."/>
            <person name="Daum C."/>
            <person name="Haridas S."/>
            <person name="He G."/>
            <person name="LaButti K."/>
            <person name="Lipzen A."/>
            <person name="Mondo S."/>
            <person name="Riley R."/>
            <person name="Salamov A."/>
            <person name="Simmons B.A."/>
            <person name="Magnuson J.K."/>
            <person name="Henrissat B."/>
            <person name="Mortensen U.H."/>
            <person name="Larsen T.O."/>
            <person name="Devries R.P."/>
            <person name="Grigoriev I.V."/>
            <person name="Machida M."/>
            <person name="Baker S.E."/>
            <person name="Andersen M.R."/>
        </authorList>
    </citation>
    <scope>NUCLEOTIDE SEQUENCE [LARGE SCALE GENOMIC DNA]</scope>
    <source>
        <strain evidence="1 2">CBS 151.66</strain>
    </source>
</reference>
<dbReference type="PANTHER" id="PTHR22981">
    <property type="entry name" value="3-HYDROXYISOBUTYRATE DEHYDROGENASE-RELATED"/>
    <property type="match status" value="1"/>
</dbReference>
<keyword evidence="2" id="KW-1185">Reference proteome</keyword>
<dbReference type="OrthoDB" id="21615at2759"/>
<dbReference type="Gene3D" id="3.40.50.720">
    <property type="entry name" value="NAD(P)-binding Rossmann-like Domain"/>
    <property type="match status" value="1"/>
</dbReference>
<evidence type="ECO:0000313" key="1">
    <source>
        <dbReference type="EMBL" id="KAB8072706.1"/>
    </source>
</evidence>
<dbReference type="GO" id="GO:0006574">
    <property type="term" value="P:L-valine catabolic process"/>
    <property type="evidence" value="ECO:0007669"/>
    <property type="project" value="TreeGrafter"/>
</dbReference>
<dbReference type="EMBL" id="ML732241">
    <property type="protein sequence ID" value="KAB8072706.1"/>
    <property type="molecule type" value="Genomic_DNA"/>
</dbReference>